<dbReference type="InterPro" id="IPR003226">
    <property type="entry name" value="MYG1_exonuclease"/>
</dbReference>
<evidence type="ECO:0000313" key="4">
    <source>
        <dbReference type="RefSeq" id="XP_025415703.1"/>
    </source>
</evidence>
<dbReference type="RefSeq" id="XP_025415703.1">
    <property type="nucleotide sequence ID" value="XM_025559918.1"/>
</dbReference>
<protein>
    <submittedName>
        <fullName evidence="2">UPF0160 protein C27H6.8</fullName>
    </submittedName>
    <submittedName>
        <fullName evidence="4">UPF0160 protein MYG1, mitochondrial</fullName>
    </submittedName>
</protein>
<dbReference type="Pfam" id="PF03690">
    <property type="entry name" value="MYG1_exonuc"/>
    <property type="match status" value="1"/>
</dbReference>
<sequence>MNLTTKFSPKKLGTHSGQFHCDEAFGSYMLRLLYPSLEIIRTRDEKLLAECDIVIDVGGVYDHSKRRYDHHQKSFNHSMSTLMPDYKWTTKFSSAGLVYLHYGHEVLKNILEQNVSESNLNIIYAKVYENFVQEIDAIDNGISICEGKTKYTIHTDLSSRVGTLNKKWNHVGKFNDMEAFEQAMQMIGTEFKETVLYAYHTWLPARSLVVSALDQRFQTHTTGHILELSEPCPWKEHYFVLEEELGDDLNPKIDYIIFKDNSNDTWRIQSMPVSPQSFELRKPLPESWRGLRDDELSKISGVEGCVFCHATGFIAGNKTRDGVLNMAIKSLEL</sequence>
<comment type="similarity">
    <text evidence="1">Belongs to the MYG1 family.</text>
</comment>
<dbReference type="AlphaFoldDB" id="A0A2S2Q1Y5"/>
<dbReference type="EMBL" id="GGMS01002594">
    <property type="protein sequence ID" value="MBY71797.1"/>
    <property type="molecule type" value="Transcribed_RNA"/>
</dbReference>
<evidence type="ECO:0000256" key="1">
    <source>
        <dbReference type="ARBA" id="ARBA00010105"/>
    </source>
</evidence>
<evidence type="ECO:0000313" key="3">
    <source>
        <dbReference type="Proteomes" id="UP000694846"/>
    </source>
</evidence>
<dbReference type="GO" id="GO:0005634">
    <property type="term" value="C:nucleus"/>
    <property type="evidence" value="ECO:0007669"/>
    <property type="project" value="TreeGrafter"/>
</dbReference>
<name>A0A2S2Q1Y5_9HEMI</name>
<accession>A0A2S2Q1Y5</accession>
<reference evidence="2" key="1">
    <citation type="submission" date="2018-04" db="EMBL/GenBank/DDBJ databases">
        <title>Transcriptome assembly of Sipha flava.</title>
        <authorList>
            <person name="Scully E.D."/>
            <person name="Geib S.M."/>
            <person name="Palmer N.A."/>
            <person name="Koch K."/>
            <person name="Bradshaw J."/>
            <person name="Heng-Moss T."/>
            <person name="Sarath G."/>
        </authorList>
    </citation>
    <scope>NUCLEOTIDE SEQUENCE</scope>
</reference>
<dbReference type="OrthoDB" id="10265310at2759"/>
<reference evidence="4" key="2">
    <citation type="submission" date="2025-04" db="UniProtKB">
        <authorList>
            <consortium name="RefSeq"/>
        </authorList>
    </citation>
    <scope>IDENTIFICATION</scope>
    <source>
        <tissue evidence="4">Whole body</tissue>
    </source>
</reference>
<dbReference type="Proteomes" id="UP000694846">
    <property type="component" value="Unplaced"/>
</dbReference>
<dbReference type="PANTHER" id="PTHR11215">
    <property type="entry name" value="METAL DEPENDENT HYDROLASE - RELATED"/>
    <property type="match status" value="1"/>
</dbReference>
<evidence type="ECO:0000313" key="2">
    <source>
        <dbReference type="EMBL" id="MBY71797.1"/>
    </source>
</evidence>
<organism evidence="2">
    <name type="scientific">Sipha flava</name>
    <name type="common">yellow sugarcane aphid</name>
    <dbReference type="NCBI Taxonomy" id="143950"/>
    <lineage>
        <taxon>Eukaryota</taxon>
        <taxon>Metazoa</taxon>
        <taxon>Ecdysozoa</taxon>
        <taxon>Arthropoda</taxon>
        <taxon>Hexapoda</taxon>
        <taxon>Insecta</taxon>
        <taxon>Pterygota</taxon>
        <taxon>Neoptera</taxon>
        <taxon>Paraneoptera</taxon>
        <taxon>Hemiptera</taxon>
        <taxon>Sternorrhyncha</taxon>
        <taxon>Aphidomorpha</taxon>
        <taxon>Aphidoidea</taxon>
        <taxon>Aphididae</taxon>
        <taxon>Sipha</taxon>
    </lineage>
</organism>
<gene>
    <name evidence="2" type="primary">C27H6.8</name>
    <name evidence="4" type="synonym">LOC112687290</name>
    <name evidence="2" type="ORF">g.55553</name>
</gene>
<dbReference type="GO" id="GO:0005737">
    <property type="term" value="C:cytoplasm"/>
    <property type="evidence" value="ECO:0007669"/>
    <property type="project" value="TreeGrafter"/>
</dbReference>
<dbReference type="PANTHER" id="PTHR11215:SF1">
    <property type="entry name" value="MYG1 EXONUCLEASE"/>
    <property type="match status" value="1"/>
</dbReference>
<keyword evidence="3" id="KW-1185">Reference proteome</keyword>
<proteinExistence type="inferred from homology"/>